<protein>
    <submittedName>
        <fullName evidence="2">Glycosyltransferase family 2 protein</fullName>
    </submittedName>
</protein>
<dbReference type="InterPro" id="IPR001173">
    <property type="entry name" value="Glyco_trans_2-like"/>
</dbReference>
<dbReference type="InterPro" id="IPR029044">
    <property type="entry name" value="Nucleotide-diphossugar_trans"/>
</dbReference>
<dbReference type="Proteomes" id="UP000663923">
    <property type="component" value="Chromosome"/>
</dbReference>
<dbReference type="PANTHER" id="PTHR43685:SF2">
    <property type="entry name" value="GLYCOSYLTRANSFERASE 2-LIKE DOMAIN-CONTAINING PROTEIN"/>
    <property type="match status" value="1"/>
</dbReference>
<dbReference type="Gene3D" id="3.90.550.10">
    <property type="entry name" value="Spore Coat Polysaccharide Biosynthesis Protein SpsA, Chain A"/>
    <property type="match status" value="1"/>
</dbReference>
<evidence type="ECO:0000259" key="1">
    <source>
        <dbReference type="Pfam" id="PF00535"/>
    </source>
</evidence>
<dbReference type="RefSeq" id="WP_207987119.1">
    <property type="nucleotide sequence ID" value="NZ_CP071794.1"/>
</dbReference>
<dbReference type="PANTHER" id="PTHR43685">
    <property type="entry name" value="GLYCOSYLTRANSFERASE"/>
    <property type="match status" value="1"/>
</dbReference>
<evidence type="ECO:0000313" key="2">
    <source>
        <dbReference type="EMBL" id="QTD55295.1"/>
    </source>
</evidence>
<dbReference type="EMBL" id="CP071794">
    <property type="protein sequence ID" value="QTD55295.1"/>
    <property type="molecule type" value="Genomic_DNA"/>
</dbReference>
<dbReference type="CDD" id="cd00761">
    <property type="entry name" value="Glyco_tranf_GTA_type"/>
    <property type="match status" value="1"/>
</dbReference>
<organism evidence="2 3">
    <name type="scientific">Parasphingorhabdus cellanae</name>
    <dbReference type="NCBI Taxonomy" id="2806553"/>
    <lineage>
        <taxon>Bacteria</taxon>
        <taxon>Pseudomonadati</taxon>
        <taxon>Pseudomonadota</taxon>
        <taxon>Alphaproteobacteria</taxon>
        <taxon>Sphingomonadales</taxon>
        <taxon>Sphingomonadaceae</taxon>
        <taxon>Parasphingorhabdus</taxon>
    </lineage>
</organism>
<keyword evidence="3" id="KW-1185">Reference proteome</keyword>
<evidence type="ECO:0000313" key="3">
    <source>
        <dbReference type="Proteomes" id="UP000663923"/>
    </source>
</evidence>
<feature type="domain" description="Glycosyltransferase 2-like" evidence="1">
    <location>
        <begin position="7"/>
        <end position="177"/>
    </location>
</feature>
<reference evidence="2 3" key="1">
    <citation type="submission" date="2021-03" db="EMBL/GenBank/DDBJ databases">
        <title>Complete genome of Parasphingorhabdus_sp.JHSY0214.</title>
        <authorList>
            <person name="Yoo J.H."/>
            <person name="Bae J.W."/>
        </authorList>
    </citation>
    <scope>NUCLEOTIDE SEQUENCE [LARGE SCALE GENOMIC DNA]</scope>
    <source>
        <strain evidence="2 3">JHSY0214</strain>
    </source>
</reference>
<sequence length="315" mass="34787">MIDLSFSVVIPVHNKARHVAASLESALQQTLPPEEIIVIDDASTDESAAIVSQMTDPRIRMLFRDTPGPGGYAARNLGIAEANGNWIAFLDADDIWHPSHLADMAKAIKRTPKAGCVATRYDHVFKTHRTASKMTGALASLEGRAADFRESLKIWVESGECPIWTSAAAFRRDVLERAGPFPAGKAVRGGDKDMWLRALALAPFAYVPKISAEFHRDTDNKVSKLTHPDTIPIMVDTARTMAERADGEEKVLLRKLINQQIGLYARFSFKSGTISRQFSRNLCLPEGVGLFVLIEALRLMPTALRHRIYRAVKGV</sequence>
<name>A0ABX7T3A1_9SPHN</name>
<dbReference type="InterPro" id="IPR050834">
    <property type="entry name" value="Glycosyltransf_2"/>
</dbReference>
<accession>A0ABX7T3A1</accession>
<proteinExistence type="predicted"/>
<dbReference type="SUPFAM" id="SSF53448">
    <property type="entry name" value="Nucleotide-diphospho-sugar transferases"/>
    <property type="match status" value="1"/>
</dbReference>
<dbReference type="Pfam" id="PF00535">
    <property type="entry name" value="Glycos_transf_2"/>
    <property type="match status" value="1"/>
</dbReference>
<gene>
    <name evidence="2" type="ORF">J4G78_13885</name>
</gene>